<reference evidence="2 3" key="1">
    <citation type="submission" date="2024-02" db="EMBL/GenBank/DDBJ databases">
        <title>High-quality chromosome-scale genome assembly of Pensacola bahiagrass (Paspalum notatum Flugge var. saurae).</title>
        <authorList>
            <person name="Vega J.M."/>
            <person name="Podio M."/>
            <person name="Orjuela J."/>
            <person name="Siena L.A."/>
            <person name="Pessino S.C."/>
            <person name="Combes M.C."/>
            <person name="Mariac C."/>
            <person name="Albertini E."/>
            <person name="Pupilli F."/>
            <person name="Ortiz J.P.A."/>
            <person name="Leblanc O."/>
        </authorList>
    </citation>
    <scope>NUCLEOTIDE SEQUENCE [LARGE SCALE GENOMIC DNA]</scope>
    <source>
        <strain evidence="2">R1</strain>
        <tissue evidence="2">Leaf</tissue>
    </source>
</reference>
<proteinExistence type="predicted"/>
<organism evidence="2 3">
    <name type="scientific">Paspalum notatum var. saurae</name>
    <dbReference type="NCBI Taxonomy" id="547442"/>
    <lineage>
        <taxon>Eukaryota</taxon>
        <taxon>Viridiplantae</taxon>
        <taxon>Streptophyta</taxon>
        <taxon>Embryophyta</taxon>
        <taxon>Tracheophyta</taxon>
        <taxon>Spermatophyta</taxon>
        <taxon>Magnoliopsida</taxon>
        <taxon>Liliopsida</taxon>
        <taxon>Poales</taxon>
        <taxon>Poaceae</taxon>
        <taxon>PACMAD clade</taxon>
        <taxon>Panicoideae</taxon>
        <taxon>Andropogonodae</taxon>
        <taxon>Paspaleae</taxon>
        <taxon>Paspalinae</taxon>
        <taxon>Paspalum</taxon>
    </lineage>
</organism>
<dbReference type="PANTHER" id="PTHR34361">
    <property type="entry name" value="OS08G0157800 PROTEIN"/>
    <property type="match status" value="1"/>
</dbReference>
<dbReference type="AlphaFoldDB" id="A0AAQ3UMM3"/>
<keyword evidence="3" id="KW-1185">Reference proteome</keyword>
<evidence type="ECO:0000256" key="1">
    <source>
        <dbReference type="SAM" id="MobiDB-lite"/>
    </source>
</evidence>
<dbReference type="Proteomes" id="UP001341281">
    <property type="component" value="Chromosome 09"/>
</dbReference>
<feature type="compositionally biased region" description="Basic and acidic residues" evidence="1">
    <location>
        <begin position="310"/>
        <end position="321"/>
    </location>
</feature>
<feature type="region of interest" description="Disordered" evidence="1">
    <location>
        <begin position="299"/>
        <end position="331"/>
    </location>
</feature>
<dbReference type="PANTHER" id="PTHR34361:SF2">
    <property type="entry name" value="OS08G0157800 PROTEIN"/>
    <property type="match status" value="1"/>
</dbReference>
<feature type="compositionally biased region" description="Basic and acidic residues" evidence="1">
    <location>
        <begin position="175"/>
        <end position="184"/>
    </location>
</feature>
<sequence>MPSSSVATAAAALGGAIPSGPPSTLSPNAAPYTLLALQPRAPPGRIQDGDASGLTDDNFVLNGESNNSYSASLSTCFGMKSSDAVYPIRAHGICQSQPSLSCGIPGSVYPAPSSSTAIVSEPPIIVDSYFKQHQSPLTSVRGSKHPKVMIRNPPNRTSETSNTSSGSISKLAVRQNDESNKETGKAVPFRGNLEFRNPGNGNDTSQGTMVFSKELNPEFSMKLCAPSACASSCVTVADDMNPDPSECSVDSPCWRGTASHLSPFDILQSVKQEPVACDAGQEQFSSTNVEAPTKLQNLVTSKSKKNHSQSHVDLDLSKKSGDIGPNLTQDSNGKELEFVEHGATKCSAEKHSLAVVNDCTKRPGLNYAAPDFIPLSVRKSSTGNVTGSCSPSGIDISGILKELKCMSEVLCNNCIDEIELEEHDHCRLQSVIDNLQICLRKARKVPVKGVSDKAGGLKACYSQNAVPKSVTGNYYGSDNDYNEKHIVIPSPAGPCRLLSDLRKKAMTGYQPSRNNFPKELSCEEHSQALIYKGLWIDAERANCALKYELKQTRMGIDLESSTAHIGGGPRNPSFHICDIGADPSSSYGSAITCPPMLKNHPEAKKNHKLLYAADHIQSGESSVLSRPMNIEDEYFLSGFEETGIQCLAHPGPPVAPNRAHRGLKASTSDGIPSLSHITRRDGILRGSCEFGSSDWEHVVKEEIGPI</sequence>
<feature type="compositionally biased region" description="Polar residues" evidence="1">
    <location>
        <begin position="199"/>
        <end position="208"/>
    </location>
</feature>
<evidence type="ECO:0000313" key="3">
    <source>
        <dbReference type="Proteomes" id="UP001341281"/>
    </source>
</evidence>
<gene>
    <name evidence="2" type="ORF">U9M48_040810</name>
</gene>
<name>A0AAQ3UMM3_PASNO</name>
<dbReference type="EMBL" id="CP144753">
    <property type="protein sequence ID" value="WVZ94995.1"/>
    <property type="molecule type" value="Genomic_DNA"/>
</dbReference>
<feature type="compositionally biased region" description="Low complexity" evidence="1">
    <location>
        <begin position="157"/>
        <end position="169"/>
    </location>
</feature>
<feature type="region of interest" description="Disordered" evidence="1">
    <location>
        <begin position="136"/>
        <end position="208"/>
    </location>
</feature>
<evidence type="ECO:0000313" key="2">
    <source>
        <dbReference type="EMBL" id="WVZ94995.1"/>
    </source>
</evidence>
<accession>A0AAQ3UMM3</accession>
<protein>
    <submittedName>
        <fullName evidence="2">Uncharacterized protein</fullName>
    </submittedName>
</protein>